<gene>
    <name evidence="1" type="ORF">COZ82_01300</name>
</gene>
<dbReference type="AlphaFoldDB" id="A0A2M7IPH2"/>
<keyword evidence="1" id="KW-0808">Transferase</keyword>
<name>A0A2M7IPH2_9BACT</name>
<feature type="non-terminal residue" evidence="1">
    <location>
        <position position="96"/>
    </location>
</feature>
<evidence type="ECO:0000313" key="2">
    <source>
        <dbReference type="Proteomes" id="UP000230837"/>
    </source>
</evidence>
<reference evidence="2" key="1">
    <citation type="submission" date="2017-09" db="EMBL/GenBank/DDBJ databases">
        <title>Depth-based differentiation of microbial function through sediment-hosted aquifers and enrichment of novel symbionts in the deep terrestrial subsurface.</title>
        <authorList>
            <person name="Probst A.J."/>
            <person name="Ladd B."/>
            <person name="Jarett J.K."/>
            <person name="Geller-Mcgrath D.E."/>
            <person name="Sieber C.M.K."/>
            <person name="Emerson J.B."/>
            <person name="Anantharaman K."/>
            <person name="Thomas B.C."/>
            <person name="Malmstrom R."/>
            <person name="Stieglmeier M."/>
            <person name="Klingl A."/>
            <person name="Woyke T."/>
            <person name="Ryan C.M."/>
            <person name="Banfield J.F."/>
        </authorList>
    </citation>
    <scope>NUCLEOTIDE SEQUENCE [LARGE SCALE GENOMIC DNA]</scope>
</reference>
<feature type="non-terminal residue" evidence="1">
    <location>
        <position position="1"/>
    </location>
</feature>
<evidence type="ECO:0000313" key="1">
    <source>
        <dbReference type="EMBL" id="PIW97124.1"/>
    </source>
</evidence>
<accession>A0A2M7IPH2</accession>
<dbReference type="GO" id="GO:0032259">
    <property type="term" value="P:methylation"/>
    <property type="evidence" value="ECO:0007669"/>
    <property type="project" value="UniProtKB-KW"/>
</dbReference>
<dbReference type="EMBL" id="PFHR01000074">
    <property type="protein sequence ID" value="PIW97124.1"/>
    <property type="molecule type" value="Genomic_DNA"/>
</dbReference>
<proteinExistence type="predicted"/>
<keyword evidence="1" id="KW-0489">Methyltransferase</keyword>
<sequence>KITNTTPNLTEKNIDKIAELFPQVVTELEGDGGAPTRAIDFDLLRQALSDSLVEGADERYRLDWPGKRASLLKANTPIAKTLRPDRASSVEFDTTE</sequence>
<comment type="caution">
    <text evidence="1">The sequence shown here is derived from an EMBL/GenBank/DDBJ whole genome shotgun (WGS) entry which is preliminary data.</text>
</comment>
<protein>
    <submittedName>
        <fullName evidence="1">Site-specific DNA-methyltransferase</fullName>
    </submittedName>
</protein>
<dbReference type="GO" id="GO:0008168">
    <property type="term" value="F:methyltransferase activity"/>
    <property type="evidence" value="ECO:0007669"/>
    <property type="project" value="UniProtKB-KW"/>
</dbReference>
<dbReference type="Proteomes" id="UP000230837">
    <property type="component" value="Unassembled WGS sequence"/>
</dbReference>
<organism evidence="1 2">
    <name type="scientific">Candidatus Kaiserbacteria bacterium CG_4_8_14_3_um_filter_38_9</name>
    <dbReference type="NCBI Taxonomy" id="1974599"/>
    <lineage>
        <taxon>Bacteria</taxon>
        <taxon>Candidatus Kaiseribacteriota</taxon>
    </lineage>
</organism>